<dbReference type="PANTHER" id="PTHR37534">
    <property type="entry name" value="TRANSCRIPTIONAL ACTIVATOR PROTEIN UGA3"/>
    <property type="match status" value="1"/>
</dbReference>
<keyword evidence="5" id="KW-0539">Nucleus</keyword>
<dbReference type="GO" id="GO:0008270">
    <property type="term" value="F:zinc ion binding"/>
    <property type="evidence" value="ECO:0007669"/>
    <property type="project" value="InterPro"/>
</dbReference>
<evidence type="ECO:0000313" key="8">
    <source>
        <dbReference type="EMBL" id="PTU22134.1"/>
    </source>
</evidence>
<dbReference type="GO" id="GO:0000976">
    <property type="term" value="F:transcription cis-regulatory region binding"/>
    <property type="evidence" value="ECO:0007669"/>
    <property type="project" value="TreeGrafter"/>
</dbReference>
<dbReference type="Pfam" id="PF00172">
    <property type="entry name" value="Zn_clus"/>
    <property type="match status" value="1"/>
</dbReference>
<evidence type="ECO:0000256" key="6">
    <source>
        <dbReference type="SAM" id="MobiDB-lite"/>
    </source>
</evidence>
<feature type="region of interest" description="Disordered" evidence="6">
    <location>
        <begin position="213"/>
        <end position="244"/>
    </location>
</feature>
<dbReference type="GeneID" id="63816775"/>
<keyword evidence="4" id="KW-0804">Transcription</keyword>
<protein>
    <recommendedName>
        <fullName evidence="7">Zn(2)-C6 fungal-type domain-containing protein</fullName>
    </recommendedName>
</protein>
<dbReference type="SUPFAM" id="SSF57701">
    <property type="entry name" value="Zn2/Cys6 DNA-binding domain"/>
    <property type="match status" value="1"/>
</dbReference>
<comment type="caution">
    <text evidence="8">The sequence shown here is derived from an EMBL/GenBank/DDBJ whole genome shotgun (WGS) entry which is preliminary data.</text>
</comment>
<dbReference type="Proteomes" id="UP000244073">
    <property type="component" value="Unassembled WGS sequence"/>
</dbReference>
<feature type="domain" description="Zn(2)-C6 fungal-type" evidence="7">
    <location>
        <begin position="88"/>
        <end position="116"/>
    </location>
</feature>
<accession>A0A2T5M0S4</accession>
<dbReference type="GO" id="GO:0000981">
    <property type="term" value="F:DNA-binding transcription factor activity, RNA polymerase II-specific"/>
    <property type="evidence" value="ECO:0007669"/>
    <property type="project" value="InterPro"/>
</dbReference>
<dbReference type="InterPro" id="IPR036864">
    <property type="entry name" value="Zn2-C6_fun-type_DNA-bd_sf"/>
</dbReference>
<comment type="subcellular location">
    <subcellularLocation>
        <location evidence="1">Nucleus</location>
    </subcellularLocation>
</comment>
<sequence length="703" mass="78612">MAVDLFPPTIIIIPEFTREEDDAALWSTEIPRASSSSFLLSSTLHERFIPLGDKPLYVISPITIIVKEPRYLFSCILIDESTDSVMRGCLTCRQRHLKCDKTGTECLRCQRSGRQCIPVPVKPEEVTFRHGQNPSLRSRGPPRYGESDLFFPDDQVWVEVSGDGASAHLSVEPRDTENCREGMAVLSFEDETERTAADYRIVLSSSSPVALREPLEGRPSTAMAALPSATGSHPAFSSGSSASSRVLSESRTRSFSSFTPPSSSSDRPKLADFNEAFLLRHFQKALGPWLDVCDHERQFSTDVVERAPSYPLLLYACLATAARHLSHTTNLIPPNTADEYHERCIAILLPGLENWETKIGIDILLASTIILRFFEQISSHAPSSDLQRHLLAGSVYISSQVECAVSGGLAEASFWVFVMQDIQFALSCRNPLRLTLSPFDEKLQHMWAHKVPQTDRDWTHRAIWLLAETINYCYSVNNPIHTNATRRNLLKQKLAVWEARKPDGFRPLHFSLADPRIGRPYPVVWFTQSLYASAMQHVCMAKALIHEYELRTIYTISNPNHEGKRIEGELMKSLDIIFGIALSSDDDPSARIMACHALCACGTWVRDPLAQRCLLDLLRKTEAENGWPWAFVVQKLSQDTTKASASPGVVGATKQFASLLVPVSDLETSKNEWDDDLPSSNGSLWSTNRLRVTSSDRFDSLQS</sequence>
<reference evidence="8 9" key="1">
    <citation type="journal article" date="2018" name="Proc. Natl. Acad. Sci. U.S.A.">
        <title>Linking secondary metabolites to gene clusters through genome sequencing of six diverse Aspergillus species.</title>
        <authorList>
            <person name="Kaerboelling I."/>
            <person name="Vesth T.C."/>
            <person name="Frisvad J.C."/>
            <person name="Nybo J.L."/>
            <person name="Theobald S."/>
            <person name="Kuo A."/>
            <person name="Bowyer P."/>
            <person name="Matsuda Y."/>
            <person name="Mondo S."/>
            <person name="Lyhne E.K."/>
            <person name="Kogle M.E."/>
            <person name="Clum A."/>
            <person name="Lipzen A."/>
            <person name="Salamov A."/>
            <person name="Ngan C.Y."/>
            <person name="Daum C."/>
            <person name="Chiniquy J."/>
            <person name="Barry K."/>
            <person name="LaButti K."/>
            <person name="Haridas S."/>
            <person name="Simmons B.A."/>
            <person name="Magnuson J.K."/>
            <person name="Mortensen U.H."/>
            <person name="Larsen T.O."/>
            <person name="Grigoriev I.V."/>
            <person name="Baker S.E."/>
            <person name="Andersen M.R."/>
        </authorList>
    </citation>
    <scope>NUCLEOTIDE SEQUENCE [LARGE SCALE GENOMIC DNA]</scope>
    <source>
        <strain evidence="8 9">IBT 24754</strain>
    </source>
</reference>
<evidence type="ECO:0000256" key="2">
    <source>
        <dbReference type="ARBA" id="ARBA00023015"/>
    </source>
</evidence>
<evidence type="ECO:0000256" key="4">
    <source>
        <dbReference type="ARBA" id="ARBA00023163"/>
    </source>
</evidence>
<evidence type="ECO:0000256" key="5">
    <source>
        <dbReference type="ARBA" id="ARBA00023242"/>
    </source>
</evidence>
<dbReference type="AlphaFoldDB" id="A0A2T5M0S4"/>
<dbReference type="PANTHER" id="PTHR37534:SF25">
    <property type="entry name" value="ZN(II)2CYS6 TRANSCRIPTION FACTOR (EUROFUNG)"/>
    <property type="match status" value="1"/>
</dbReference>
<feature type="compositionally biased region" description="Low complexity" evidence="6">
    <location>
        <begin position="232"/>
        <end position="244"/>
    </location>
</feature>
<dbReference type="RefSeq" id="XP_040753526.1">
    <property type="nucleotide sequence ID" value="XM_040899893.1"/>
</dbReference>
<dbReference type="OrthoDB" id="4525710at2759"/>
<evidence type="ECO:0000313" key="9">
    <source>
        <dbReference type="Proteomes" id="UP000244073"/>
    </source>
</evidence>
<dbReference type="InterPro" id="IPR001138">
    <property type="entry name" value="Zn2Cys6_DnaBD"/>
</dbReference>
<dbReference type="GO" id="GO:0005634">
    <property type="term" value="C:nucleus"/>
    <property type="evidence" value="ECO:0007669"/>
    <property type="project" value="UniProtKB-SubCell"/>
</dbReference>
<dbReference type="InterPro" id="IPR021858">
    <property type="entry name" value="Fun_TF"/>
</dbReference>
<dbReference type="CDD" id="cd00067">
    <property type="entry name" value="GAL4"/>
    <property type="match status" value="1"/>
</dbReference>
<dbReference type="SMART" id="SM00066">
    <property type="entry name" value="GAL4"/>
    <property type="match status" value="1"/>
</dbReference>
<dbReference type="VEuPathDB" id="FungiDB:P175DRAFT_0531684"/>
<dbReference type="PROSITE" id="PS00463">
    <property type="entry name" value="ZN2_CY6_FUNGAL_1"/>
    <property type="match status" value="1"/>
</dbReference>
<organism evidence="8 9">
    <name type="scientific">Aspergillus ochraceoroseus IBT 24754</name>
    <dbReference type="NCBI Taxonomy" id="1392256"/>
    <lineage>
        <taxon>Eukaryota</taxon>
        <taxon>Fungi</taxon>
        <taxon>Dikarya</taxon>
        <taxon>Ascomycota</taxon>
        <taxon>Pezizomycotina</taxon>
        <taxon>Eurotiomycetes</taxon>
        <taxon>Eurotiomycetidae</taxon>
        <taxon>Eurotiales</taxon>
        <taxon>Aspergillaceae</taxon>
        <taxon>Aspergillus</taxon>
        <taxon>Aspergillus subgen. Nidulantes</taxon>
    </lineage>
</organism>
<keyword evidence="2" id="KW-0805">Transcription regulation</keyword>
<proteinExistence type="predicted"/>
<dbReference type="Gene3D" id="4.10.240.10">
    <property type="entry name" value="Zn(2)-C6 fungal-type DNA-binding domain"/>
    <property type="match status" value="1"/>
</dbReference>
<dbReference type="EMBL" id="MSFN02000003">
    <property type="protein sequence ID" value="PTU22134.1"/>
    <property type="molecule type" value="Genomic_DNA"/>
</dbReference>
<keyword evidence="3" id="KW-0238">DNA-binding</keyword>
<dbReference type="PROSITE" id="PS50048">
    <property type="entry name" value="ZN2_CY6_FUNGAL_2"/>
    <property type="match status" value="1"/>
</dbReference>
<gene>
    <name evidence="8" type="ORF">P175DRAFT_0531684</name>
</gene>
<name>A0A2T5M0S4_9EURO</name>
<dbReference type="Pfam" id="PF11951">
    <property type="entry name" value="Fungal_trans_2"/>
    <property type="match status" value="1"/>
</dbReference>
<evidence type="ECO:0000259" key="7">
    <source>
        <dbReference type="PROSITE" id="PS50048"/>
    </source>
</evidence>
<evidence type="ECO:0000256" key="3">
    <source>
        <dbReference type="ARBA" id="ARBA00023125"/>
    </source>
</evidence>
<evidence type="ECO:0000256" key="1">
    <source>
        <dbReference type="ARBA" id="ARBA00004123"/>
    </source>
</evidence>
<dbReference type="GO" id="GO:0045944">
    <property type="term" value="P:positive regulation of transcription by RNA polymerase II"/>
    <property type="evidence" value="ECO:0007669"/>
    <property type="project" value="TreeGrafter"/>
</dbReference>
<dbReference type="CDD" id="cd12148">
    <property type="entry name" value="fungal_TF_MHR"/>
    <property type="match status" value="1"/>
</dbReference>